<evidence type="ECO:0000259" key="1">
    <source>
        <dbReference type="Pfam" id="PF13392"/>
    </source>
</evidence>
<evidence type="ECO:0000313" key="3">
    <source>
        <dbReference type="EMBL" id="CUV36043.1"/>
    </source>
</evidence>
<dbReference type="EMBL" id="LN899822">
    <property type="protein sequence ID" value="CUV60213.1"/>
    <property type="molecule type" value="Genomic_DNA"/>
</dbReference>
<reference evidence="5" key="1">
    <citation type="submission" date="2015-10" db="EMBL/GenBank/DDBJ databases">
        <authorList>
            <person name="Gilbert D.G."/>
        </authorList>
    </citation>
    <scope>NUCLEOTIDE SEQUENCE</scope>
    <source>
        <strain evidence="5">Phyl III-seqv23</strain>
    </source>
</reference>
<feature type="domain" description="HNH nuclease" evidence="1">
    <location>
        <begin position="71"/>
        <end position="113"/>
    </location>
</feature>
<dbReference type="AlphaFoldDB" id="A0A0S4X841"/>
<dbReference type="EMBL" id="LN899823">
    <property type="protein sequence ID" value="CUV25992.1"/>
    <property type="molecule type" value="Genomic_DNA"/>
</dbReference>
<evidence type="ECO:0000313" key="2">
    <source>
        <dbReference type="EMBL" id="CUV25992.1"/>
    </source>
</evidence>
<dbReference type="InterPro" id="IPR003615">
    <property type="entry name" value="HNH_nuc"/>
</dbReference>
<gene>
    <name evidence="5" type="ORF">RD1301_v1_780020</name>
    <name evidence="2" type="ORF">RUN1744_v1_1180011</name>
    <name evidence="3" type="ORF">TD1301_v1_1820008</name>
    <name evidence="4" type="ORF">TF3108_v1_40011</name>
</gene>
<dbReference type="Gene3D" id="3.90.75.10">
    <property type="entry name" value="Homing Intron 3 (I-ppo) Encoded Endonuclease, Chain A"/>
    <property type="match status" value="1"/>
</dbReference>
<evidence type="ECO:0000313" key="4">
    <source>
        <dbReference type="EMBL" id="CUV37860.1"/>
    </source>
</evidence>
<dbReference type="InterPro" id="IPR044925">
    <property type="entry name" value="His-Me_finger_sf"/>
</dbReference>
<sequence length="182" mass="20376">MQKDAIHQPESRRVIQRRTRLPLSVRLWSRVDMSAGPDGCWLWRGSVNAKGYGQIRREPEGNAIRGVKCSTHRMAWELTYGAIPDGLHVCHRCDNPCCVNPAHLWLGTHADNLADMKVKGRAARGNRSGTARQESRQVQIIKRLLYLGHCSALEVATLLGVSPATIDAIGNQKTWRHVDARL</sequence>
<organism evidence="5">
    <name type="scientific">Ralstonia solanacearum</name>
    <name type="common">Pseudomonas solanacearum</name>
    <dbReference type="NCBI Taxonomy" id="305"/>
    <lineage>
        <taxon>Bacteria</taxon>
        <taxon>Pseudomonadati</taxon>
        <taxon>Pseudomonadota</taxon>
        <taxon>Betaproteobacteria</taxon>
        <taxon>Burkholderiales</taxon>
        <taxon>Burkholderiaceae</taxon>
        <taxon>Ralstonia</taxon>
        <taxon>Ralstonia solanacearum species complex</taxon>
    </lineage>
</organism>
<protein>
    <submittedName>
        <fullName evidence="5">Putative bacteriophage-related protein</fullName>
    </submittedName>
</protein>
<dbReference type="EMBL" id="LN899825">
    <property type="protein sequence ID" value="CUV36043.1"/>
    <property type="molecule type" value="Genomic_DNA"/>
</dbReference>
<dbReference type="Pfam" id="PF13392">
    <property type="entry name" value="HNH_3"/>
    <property type="match status" value="1"/>
</dbReference>
<name>A0A0S4X841_RALSL</name>
<dbReference type="EMBL" id="LN899826">
    <property type="protein sequence ID" value="CUV37860.1"/>
    <property type="molecule type" value="Genomic_DNA"/>
</dbReference>
<proteinExistence type="predicted"/>
<dbReference type="SUPFAM" id="SSF54060">
    <property type="entry name" value="His-Me finger endonucleases"/>
    <property type="match status" value="1"/>
</dbReference>
<dbReference type="InterPro" id="IPR044930">
    <property type="entry name" value="Homing_endonuclease_His-Me"/>
</dbReference>
<accession>A0A0S4X841</accession>
<dbReference type="GO" id="GO:0004519">
    <property type="term" value="F:endonuclease activity"/>
    <property type="evidence" value="ECO:0007669"/>
    <property type="project" value="InterPro"/>
</dbReference>
<evidence type="ECO:0000313" key="5">
    <source>
        <dbReference type="EMBL" id="CUV60213.1"/>
    </source>
</evidence>